<reference evidence="2 3" key="1">
    <citation type="journal article" date="2023" name="Plant Dis.">
        <title>First Report of Diplodia intermedia Causing Canker and Dieback Diseases on Apple Trees in Canada.</title>
        <authorList>
            <person name="Ellouze W."/>
            <person name="Ilyukhin E."/>
            <person name="Sulman M."/>
            <person name="Ali S."/>
        </authorList>
    </citation>
    <scope>NUCLEOTIDE SEQUENCE [LARGE SCALE GENOMIC DNA]</scope>
    <source>
        <strain evidence="2 3">M45-28</strain>
    </source>
</reference>
<gene>
    <name evidence="2" type="ORF">SLS58_010349</name>
</gene>
<organism evidence="2 3">
    <name type="scientific">Diplodia intermedia</name>
    <dbReference type="NCBI Taxonomy" id="856260"/>
    <lineage>
        <taxon>Eukaryota</taxon>
        <taxon>Fungi</taxon>
        <taxon>Dikarya</taxon>
        <taxon>Ascomycota</taxon>
        <taxon>Pezizomycotina</taxon>
        <taxon>Dothideomycetes</taxon>
        <taxon>Dothideomycetes incertae sedis</taxon>
        <taxon>Botryosphaeriales</taxon>
        <taxon>Botryosphaeriaceae</taxon>
        <taxon>Diplodia</taxon>
    </lineage>
</organism>
<dbReference type="InterPro" id="IPR001810">
    <property type="entry name" value="F-box_dom"/>
</dbReference>
<comment type="caution">
    <text evidence="2">The sequence shown here is derived from an EMBL/GenBank/DDBJ whole genome shotgun (WGS) entry which is preliminary data.</text>
</comment>
<sequence>MPPHMLDELPTELRLSIVELCDLKGLIKVRSLSKSWRALVMQSPHVRINPTRRKLLDLYDFCLKSKSFRASRETVIPLLKPLDRSHYLERLSDKPLPEAFDMWIREWPAKAAFGYLWPGLDGAILPLQPAHGVRTIPEFIRFRRPESYPIGEADLFVDRKFLLQHGIQEGSHQWPINSDYGRFKVNTLKIQHDPYLRSLSGLYAGISYVTLIIANGQPWNGSVQYEYFTRPNRMPMIWQRSQYASWIEFMKNEIHHIQKIRSYHTQS</sequence>
<feature type="domain" description="F-box" evidence="1">
    <location>
        <begin position="3"/>
        <end position="55"/>
    </location>
</feature>
<dbReference type="Proteomes" id="UP001521184">
    <property type="component" value="Unassembled WGS sequence"/>
</dbReference>
<dbReference type="PROSITE" id="PS50181">
    <property type="entry name" value="FBOX"/>
    <property type="match status" value="1"/>
</dbReference>
<proteinExistence type="predicted"/>
<protein>
    <recommendedName>
        <fullName evidence="1">F-box domain-containing protein</fullName>
    </recommendedName>
</protein>
<dbReference type="Pfam" id="PF00646">
    <property type="entry name" value="F-box"/>
    <property type="match status" value="1"/>
</dbReference>
<name>A0ABR3T6L9_9PEZI</name>
<evidence type="ECO:0000313" key="2">
    <source>
        <dbReference type="EMBL" id="KAL1635228.1"/>
    </source>
</evidence>
<dbReference type="EMBL" id="JAKEKT020000119">
    <property type="protein sequence ID" value="KAL1635228.1"/>
    <property type="molecule type" value="Genomic_DNA"/>
</dbReference>
<accession>A0ABR3T6L9</accession>
<evidence type="ECO:0000313" key="3">
    <source>
        <dbReference type="Proteomes" id="UP001521184"/>
    </source>
</evidence>
<dbReference type="InterPro" id="IPR036047">
    <property type="entry name" value="F-box-like_dom_sf"/>
</dbReference>
<evidence type="ECO:0000259" key="1">
    <source>
        <dbReference type="PROSITE" id="PS50181"/>
    </source>
</evidence>
<dbReference type="SUPFAM" id="SSF81383">
    <property type="entry name" value="F-box domain"/>
    <property type="match status" value="1"/>
</dbReference>
<keyword evidence="3" id="KW-1185">Reference proteome</keyword>